<keyword evidence="3" id="KW-1185">Reference proteome</keyword>
<dbReference type="STRING" id="1137284.GCA_001418205_02457"/>
<evidence type="ECO:0000313" key="2">
    <source>
        <dbReference type="EMBL" id="CUB04587.1"/>
    </source>
</evidence>
<feature type="transmembrane region" description="Helical" evidence="1">
    <location>
        <begin position="21"/>
        <end position="40"/>
    </location>
</feature>
<sequence length="115" mass="13365">MYWYIEALKHYVDFRGVAHRRAFWMFIFVNLVFSVIIAMIETLTNNPGWLDAVYSLLTITPFLALATRRLRDTGLPLWSFLVLLIPMIGVLILIYFLCLPSQPRTLLMDKEGAKV</sequence>
<protein>
    <submittedName>
        <fullName evidence="2">Uncharacterized membrane protein YhaH, DUF805 family</fullName>
    </submittedName>
</protein>
<keyword evidence="1" id="KW-0472">Membrane</keyword>
<dbReference type="PANTHER" id="PTHR34980:SF2">
    <property type="entry name" value="INNER MEMBRANE PROTEIN YHAH-RELATED"/>
    <property type="match status" value="1"/>
</dbReference>
<keyword evidence="1" id="KW-1133">Transmembrane helix</keyword>
<dbReference type="GO" id="GO:0005886">
    <property type="term" value="C:plasma membrane"/>
    <property type="evidence" value="ECO:0007669"/>
    <property type="project" value="TreeGrafter"/>
</dbReference>
<feature type="transmembrane region" description="Helical" evidence="1">
    <location>
        <begin position="52"/>
        <end position="70"/>
    </location>
</feature>
<dbReference type="EMBL" id="CYHG01000007">
    <property type="protein sequence ID" value="CUB04587.1"/>
    <property type="molecule type" value="Genomic_DNA"/>
</dbReference>
<dbReference type="AlphaFoldDB" id="A0A0K6IMT1"/>
<dbReference type="Pfam" id="PF05656">
    <property type="entry name" value="DUF805"/>
    <property type="match status" value="1"/>
</dbReference>
<dbReference type="InterPro" id="IPR008523">
    <property type="entry name" value="DUF805"/>
</dbReference>
<proteinExistence type="predicted"/>
<reference evidence="3" key="1">
    <citation type="submission" date="2015-08" db="EMBL/GenBank/DDBJ databases">
        <authorList>
            <person name="Varghese N."/>
        </authorList>
    </citation>
    <scope>NUCLEOTIDE SEQUENCE [LARGE SCALE GENOMIC DNA]</scope>
    <source>
        <strain evidence="3">JCM 18476</strain>
    </source>
</reference>
<organism evidence="2 3">
    <name type="scientific">Marinomonas fungiae</name>
    <dbReference type="NCBI Taxonomy" id="1137284"/>
    <lineage>
        <taxon>Bacteria</taxon>
        <taxon>Pseudomonadati</taxon>
        <taxon>Pseudomonadota</taxon>
        <taxon>Gammaproteobacteria</taxon>
        <taxon>Oceanospirillales</taxon>
        <taxon>Oceanospirillaceae</taxon>
        <taxon>Marinomonas</taxon>
    </lineage>
</organism>
<keyword evidence="1" id="KW-0812">Transmembrane</keyword>
<evidence type="ECO:0000256" key="1">
    <source>
        <dbReference type="SAM" id="Phobius"/>
    </source>
</evidence>
<dbReference type="OrthoDB" id="9812349at2"/>
<dbReference type="Proteomes" id="UP000182769">
    <property type="component" value="Unassembled WGS sequence"/>
</dbReference>
<dbReference type="RefSeq" id="WP_055463528.1">
    <property type="nucleotide sequence ID" value="NZ_CYHG01000007.1"/>
</dbReference>
<gene>
    <name evidence="2" type="ORF">Ga0061065_107161</name>
</gene>
<dbReference type="PANTHER" id="PTHR34980">
    <property type="entry name" value="INNER MEMBRANE PROTEIN-RELATED-RELATED"/>
    <property type="match status" value="1"/>
</dbReference>
<feature type="transmembrane region" description="Helical" evidence="1">
    <location>
        <begin position="77"/>
        <end position="97"/>
    </location>
</feature>
<accession>A0A0K6IMT1</accession>
<evidence type="ECO:0000313" key="3">
    <source>
        <dbReference type="Proteomes" id="UP000182769"/>
    </source>
</evidence>
<name>A0A0K6IMT1_9GAMM</name>